<protein>
    <submittedName>
        <fullName evidence="7">(2Fe-2S) ferredoxin</fullName>
    </submittedName>
</protein>
<dbReference type="InterPro" id="IPR005805">
    <property type="entry name" value="Rieske_Fe-S_prot_C"/>
</dbReference>
<dbReference type="PROSITE" id="PS51296">
    <property type="entry name" value="RIESKE"/>
    <property type="match status" value="1"/>
</dbReference>
<evidence type="ECO:0000256" key="3">
    <source>
        <dbReference type="ARBA" id="ARBA00023004"/>
    </source>
</evidence>
<keyword evidence="2" id="KW-0479">Metal-binding</keyword>
<keyword evidence="1" id="KW-0001">2Fe-2S</keyword>
<dbReference type="Gene3D" id="2.102.10.10">
    <property type="entry name" value="Rieske [2Fe-2S] iron-sulphur domain"/>
    <property type="match status" value="1"/>
</dbReference>
<comment type="caution">
    <text evidence="7">The sequence shown here is derived from an EMBL/GenBank/DDBJ whole genome shotgun (WGS) entry which is preliminary data.</text>
</comment>
<proteinExistence type="predicted"/>
<dbReference type="PRINTS" id="PR00162">
    <property type="entry name" value="RIESKE"/>
</dbReference>
<evidence type="ECO:0000313" key="7">
    <source>
        <dbReference type="EMBL" id="GGJ39383.1"/>
    </source>
</evidence>
<keyword evidence="3" id="KW-0408">Iron</keyword>
<dbReference type="Pfam" id="PF00355">
    <property type="entry name" value="Rieske"/>
    <property type="match status" value="1"/>
</dbReference>
<dbReference type="PANTHER" id="PTHR13847:SF281">
    <property type="entry name" value="FAD DEPENDENT OXIDOREDUCTASE DOMAIN-CONTAINING PROTEIN"/>
    <property type="match status" value="1"/>
</dbReference>
<dbReference type="PANTHER" id="PTHR13847">
    <property type="entry name" value="SARCOSINE DEHYDROGENASE-RELATED"/>
    <property type="match status" value="1"/>
</dbReference>
<sequence length="489" mass="53867">MSTHSHWMQNLPTHNPLNKDLIADAVVVGAGIAGLSTAYQLVKAGLSVVVLERDQIGSGETPRSSAQVTASLDFLYQELVTIHGREATRLIYQSHTAAIAEMERMVQTEQLDCDFRRVSGHLVPAPGDDATVQKEASVHRGLGFDTRLSTPPAWVKGFAESLEYPQQGQVDPLQYLLGLAKAIEKHGGLIYGSSPVLSYTGDHVVTEQGHTVHANHVVITTNAVVSEHGKYSFRLTPYRTYMVSLKLTEQIEPVLFYDTSDPYFYVRPDGDMLLVGGADHRTGEPADPKERWQTIESWARAHFPVGERLEQWSGQVFNSADGIAFLGKTGDIYVITGDTGNGLTHATIGSMIIRDQVLGQENPWIEVYRPDRFPRGNYRAWIKDAGRSIGHVFDWFKKSAEVQNLQPGQGCIVRQGLSKCAVHRDEKGELHAVGAMCTHLGCEVSWNGAEHTWDCPCHGSRFASDGTVLTGPARAPLAKLEHPEKLELK</sequence>
<dbReference type="Proteomes" id="UP000632222">
    <property type="component" value="Unassembled WGS sequence"/>
</dbReference>
<dbReference type="Gene3D" id="3.50.50.60">
    <property type="entry name" value="FAD/NAD(P)-binding domain"/>
    <property type="match status" value="1"/>
</dbReference>
<accession>A0ABQ2D0N1</accession>
<dbReference type="InterPro" id="IPR036922">
    <property type="entry name" value="Rieske_2Fe-2S_sf"/>
</dbReference>
<dbReference type="InterPro" id="IPR036188">
    <property type="entry name" value="FAD/NAD-bd_sf"/>
</dbReference>
<reference evidence="8" key="1">
    <citation type="journal article" date="2019" name="Int. J. Syst. Evol. Microbiol.">
        <title>The Global Catalogue of Microorganisms (GCM) 10K type strain sequencing project: providing services to taxonomists for standard genome sequencing and annotation.</title>
        <authorList>
            <consortium name="The Broad Institute Genomics Platform"/>
            <consortium name="The Broad Institute Genome Sequencing Center for Infectious Disease"/>
            <person name="Wu L."/>
            <person name="Ma J."/>
        </authorList>
    </citation>
    <scope>NUCLEOTIDE SEQUENCE [LARGE SCALE GENOMIC DNA]</scope>
    <source>
        <strain evidence="8">JCM 14370</strain>
    </source>
</reference>
<evidence type="ECO:0000256" key="4">
    <source>
        <dbReference type="ARBA" id="ARBA00023014"/>
    </source>
</evidence>
<evidence type="ECO:0000256" key="2">
    <source>
        <dbReference type="ARBA" id="ARBA00022723"/>
    </source>
</evidence>
<dbReference type="RefSeq" id="WP_189003207.1">
    <property type="nucleotide sequence ID" value="NZ_BMOD01000009.1"/>
</dbReference>
<evidence type="ECO:0000256" key="5">
    <source>
        <dbReference type="ARBA" id="ARBA00023157"/>
    </source>
</evidence>
<evidence type="ECO:0000259" key="6">
    <source>
        <dbReference type="PROSITE" id="PS51296"/>
    </source>
</evidence>
<evidence type="ECO:0000256" key="1">
    <source>
        <dbReference type="ARBA" id="ARBA00022714"/>
    </source>
</evidence>
<dbReference type="InterPro" id="IPR038010">
    <property type="entry name" value="YhfW_C"/>
</dbReference>
<keyword evidence="5" id="KW-1015">Disulfide bond</keyword>
<dbReference type="SUPFAM" id="SSF50022">
    <property type="entry name" value="ISP domain"/>
    <property type="match status" value="1"/>
</dbReference>
<dbReference type="Gene3D" id="3.30.9.10">
    <property type="entry name" value="D-Amino Acid Oxidase, subunit A, domain 2"/>
    <property type="match status" value="1"/>
</dbReference>
<evidence type="ECO:0000313" key="8">
    <source>
        <dbReference type="Proteomes" id="UP000632222"/>
    </source>
</evidence>
<dbReference type="SUPFAM" id="SSF51971">
    <property type="entry name" value="Nucleotide-binding domain"/>
    <property type="match status" value="1"/>
</dbReference>
<gene>
    <name evidence="7" type="ORF">GCM10008938_26830</name>
</gene>
<dbReference type="InterPro" id="IPR006076">
    <property type="entry name" value="FAD-dep_OxRdtase"/>
</dbReference>
<keyword evidence="8" id="KW-1185">Reference proteome</keyword>
<keyword evidence="4" id="KW-0411">Iron-sulfur</keyword>
<dbReference type="EMBL" id="BMOD01000009">
    <property type="protein sequence ID" value="GGJ39383.1"/>
    <property type="molecule type" value="Genomic_DNA"/>
</dbReference>
<feature type="domain" description="Rieske" evidence="6">
    <location>
        <begin position="397"/>
        <end position="489"/>
    </location>
</feature>
<organism evidence="7 8">
    <name type="scientific">Deinococcus roseus</name>
    <dbReference type="NCBI Taxonomy" id="392414"/>
    <lineage>
        <taxon>Bacteria</taxon>
        <taxon>Thermotogati</taxon>
        <taxon>Deinococcota</taxon>
        <taxon>Deinococci</taxon>
        <taxon>Deinococcales</taxon>
        <taxon>Deinococcaceae</taxon>
        <taxon>Deinococcus</taxon>
    </lineage>
</organism>
<dbReference type="Pfam" id="PF01266">
    <property type="entry name" value="DAO"/>
    <property type="match status" value="1"/>
</dbReference>
<name>A0ABQ2D0N1_9DEIO</name>
<dbReference type="InterPro" id="IPR017941">
    <property type="entry name" value="Rieske_2Fe-2S"/>
</dbReference>
<dbReference type="CDD" id="cd03477">
    <property type="entry name" value="Rieske_YhfW_C"/>
    <property type="match status" value="1"/>
</dbReference>